<reference evidence="1" key="1">
    <citation type="submission" date="2023-07" db="EMBL/GenBank/DDBJ databases">
        <title>draft genome sequence of fig (Ficus carica).</title>
        <authorList>
            <person name="Takahashi T."/>
            <person name="Nishimura K."/>
        </authorList>
    </citation>
    <scope>NUCLEOTIDE SEQUENCE</scope>
</reference>
<accession>A0AA88D7G9</accession>
<comment type="caution">
    <text evidence="1">The sequence shown here is derived from an EMBL/GenBank/DDBJ whole genome shotgun (WGS) entry which is preliminary data.</text>
</comment>
<organism evidence="1 2">
    <name type="scientific">Ficus carica</name>
    <name type="common">Common fig</name>
    <dbReference type="NCBI Taxonomy" id="3494"/>
    <lineage>
        <taxon>Eukaryota</taxon>
        <taxon>Viridiplantae</taxon>
        <taxon>Streptophyta</taxon>
        <taxon>Embryophyta</taxon>
        <taxon>Tracheophyta</taxon>
        <taxon>Spermatophyta</taxon>
        <taxon>Magnoliopsida</taxon>
        <taxon>eudicotyledons</taxon>
        <taxon>Gunneridae</taxon>
        <taxon>Pentapetalae</taxon>
        <taxon>rosids</taxon>
        <taxon>fabids</taxon>
        <taxon>Rosales</taxon>
        <taxon>Moraceae</taxon>
        <taxon>Ficeae</taxon>
        <taxon>Ficus</taxon>
    </lineage>
</organism>
<protein>
    <submittedName>
        <fullName evidence="1">Uncharacterized protein</fullName>
    </submittedName>
</protein>
<dbReference type="Proteomes" id="UP001187192">
    <property type="component" value="Unassembled WGS sequence"/>
</dbReference>
<keyword evidence="2" id="KW-1185">Reference proteome</keyword>
<evidence type="ECO:0000313" key="1">
    <source>
        <dbReference type="EMBL" id="GMN47320.1"/>
    </source>
</evidence>
<gene>
    <name evidence="1" type="ORF">TIFTF001_016499</name>
</gene>
<proteinExistence type="predicted"/>
<evidence type="ECO:0000313" key="2">
    <source>
        <dbReference type="Proteomes" id="UP001187192"/>
    </source>
</evidence>
<sequence length="48" mass="4871">MDATDGAARQPWPIVGRGHWPAGSAGLGWLLPTKPVVTATAVTAVTTS</sequence>
<dbReference type="EMBL" id="BTGU01000025">
    <property type="protein sequence ID" value="GMN47320.1"/>
    <property type="molecule type" value="Genomic_DNA"/>
</dbReference>
<dbReference type="AlphaFoldDB" id="A0AA88D7G9"/>
<name>A0AA88D7G9_FICCA</name>